<dbReference type="RefSeq" id="WP_146315507.1">
    <property type="nucleotide sequence ID" value="NZ_VCQV01000004.1"/>
</dbReference>
<comment type="similarity">
    <text evidence="2">Belongs to the UPF0702 family.</text>
</comment>
<dbReference type="OrthoDB" id="3266405at2"/>
<dbReference type="InterPro" id="IPR007353">
    <property type="entry name" value="DUF421"/>
</dbReference>
<dbReference type="InterPro" id="IPR023090">
    <property type="entry name" value="UPF0702_alpha/beta_dom_sf"/>
</dbReference>
<evidence type="ECO:0000256" key="6">
    <source>
        <dbReference type="ARBA" id="ARBA00023136"/>
    </source>
</evidence>
<keyword evidence="5 7" id="KW-1133">Transmembrane helix</keyword>
<feature type="transmembrane region" description="Helical" evidence="7">
    <location>
        <begin position="66"/>
        <end position="84"/>
    </location>
</feature>
<protein>
    <submittedName>
        <fullName evidence="9">DUF421 domain-containing protein</fullName>
    </submittedName>
</protein>
<evidence type="ECO:0000259" key="8">
    <source>
        <dbReference type="Pfam" id="PF04239"/>
    </source>
</evidence>
<evidence type="ECO:0000256" key="5">
    <source>
        <dbReference type="ARBA" id="ARBA00022989"/>
    </source>
</evidence>
<dbReference type="Gene3D" id="3.30.240.20">
    <property type="entry name" value="bsu07140 like domains"/>
    <property type="match status" value="1"/>
</dbReference>
<accession>A0A563E5Z3</accession>
<evidence type="ECO:0000256" key="2">
    <source>
        <dbReference type="ARBA" id="ARBA00006448"/>
    </source>
</evidence>
<evidence type="ECO:0000313" key="9">
    <source>
        <dbReference type="EMBL" id="TWP37937.1"/>
    </source>
</evidence>
<feature type="domain" description="YetF C-terminal" evidence="8">
    <location>
        <begin position="88"/>
        <end position="160"/>
    </location>
</feature>
<reference evidence="9 10" key="1">
    <citation type="submission" date="2019-05" db="EMBL/GenBank/DDBJ databases">
        <authorList>
            <person name="Lee S.D."/>
        </authorList>
    </citation>
    <scope>NUCLEOTIDE SEQUENCE [LARGE SCALE GENOMIC DNA]</scope>
    <source>
        <strain evidence="9 10">C5-26</strain>
    </source>
</reference>
<dbReference type="AlphaFoldDB" id="A0A563E5Z3"/>
<gene>
    <name evidence="9" type="ORF">FGL98_04300</name>
</gene>
<feature type="transmembrane region" description="Helical" evidence="7">
    <location>
        <begin position="12"/>
        <end position="30"/>
    </location>
</feature>
<evidence type="ECO:0000256" key="7">
    <source>
        <dbReference type="SAM" id="Phobius"/>
    </source>
</evidence>
<keyword evidence="10" id="KW-1185">Reference proteome</keyword>
<keyword evidence="4 7" id="KW-0812">Transmembrane</keyword>
<organism evidence="9 10">
    <name type="scientific">Leekyejoonella antrihumi</name>
    <dbReference type="NCBI Taxonomy" id="1660198"/>
    <lineage>
        <taxon>Bacteria</taxon>
        <taxon>Bacillati</taxon>
        <taxon>Actinomycetota</taxon>
        <taxon>Actinomycetes</taxon>
        <taxon>Micrococcales</taxon>
        <taxon>Dermacoccaceae</taxon>
        <taxon>Leekyejoonella</taxon>
    </lineage>
</organism>
<evidence type="ECO:0000313" key="10">
    <source>
        <dbReference type="Proteomes" id="UP000320244"/>
    </source>
</evidence>
<feature type="transmembrane region" description="Helical" evidence="7">
    <location>
        <begin position="42"/>
        <end position="60"/>
    </location>
</feature>
<sequence>MNWFIGNWQHLGGVVGKAVLMYAVAMVGLRAGERRTLAQWRIIDFVAAVAIGAVVGRTAIASTQSFITGAVALVALLVMHRLASGLRRFPTMRRVFDHPLRILVHDGALRDGELRRCGINEDDVSSHLRQQGIGDLNEVKYLIYEATGQLTIVRNDTASTPLVEEALDRSAGFHA</sequence>
<dbReference type="EMBL" id="VCQV01000004">
    <property type="protein sequence ID" value="TWP37937.1"/>
    <property type="molecule type" value="Genomic_DNA"/>
</dbReference>
<keyword evidence="6 7" id="KW-0472">Membrane</keyword>
<name>A0A563E5Z3_9MICO</name>
<evidence type="ECO:0000256" key="1">
    <source>
        <dbReference type="ARBA" id="ARBA00004651"/>
    </source>
</evidence>
<comment type="caution">
    <text evidence="9">The sequence shown here is derived from an EMBL/GenBank/DDBJ whole genome shotgun (WGS) entry which is preliminary data.</text>
</comment>
<dbReference type="PANTHER" id="PTHR34582">
    <property type="entry name" value="UPF0702 TRANSMEMBRANE PROTEIN YCAP"/>
    <property type="match status" value="1"/>
</dbReference>
<reference evidence="9 10" key="2">
    <citation type="submission" date="2019-08" db="EMBL/GenBank/DDBJ databases">
        <title>Jejuicoccus antrihumi gen. nov., sp. nov., a new member of the family Dermacoccaceae isolated from a cave.</title>
        <authorList>
            <person name="Schumann P."/>
            <person name="Kim I.S."/>
        </authorList>
    </citation>
    <scope>NUCLEOTIDE SEQUENCE [LARGE SCALE GENOMIC DNA]</scope>
    <source>
        <strain evidence="9 10">C5-26</strain>
    </source>
</reference>
<evidence type="ECO:0000256" key="4">
    <source>
        <dbReference type="ARBA" id="ARBA00022692"/>
    </source>
</evidence>
<proteinExistence type="inferred from homology"/>
<dbReference type="Proteomes" id="UP000320244">
    <property type="component" value="Unassembled WGS sequence"/>
</dbReference>
<dbReference type="PANTHER" id="PTHR34582:SF6">
    <property type="entry name" value="UPF0702 TRANSMEMBRANE PROTEIN YCAP"/>
    <property type="match status" value="1"/>
</dbReference>
<keyword evidence="3" id="KW-1003">Cell membrane</keyword>
<dbReference type="GO" id="GO:0005886">
    <property type="term" value="C:plasma membrane"/>
    <property type="evidence" value="ECO:0007669"/>
    <property type="project" value="UniProtKB-SubCell"/>
</dbReference>
<evidence type="ECO:0000256" key="3">
    <source>
        <dbReference type="ARBA" id="ARBA00022475"/>
    </source>
</evidence>
<comment type="subcellular location">
    <subcellularLocation>
        <location evidence="1">Cell membrane</location>
        <topology evidence="1">Multi-pass membrane protein</topology>
    </subcellularLocation>
</comment>
<dbReference type="Pfam" id="PF04239">
    <property type="entry name" value="DUF421"/>
    <property type="match status" value="1"/>
</dbReference>